<evidence type="ECO:0000313" key="2">
    <source>
        <dbReference type="Proteomes" id="UP000183945"/>
    </source>
</evidence>
<protein>
    <submittedName>
        <fullName evidence="1">Putative addiction module component, TIGR02574 family</fullName>
    </submittedName>
</protein>
<accession>A0A1M5DPG5</accession>
<proteinExistence type="predicted"/>
<evidence type="ECO:0000313" key="1">
    <source>
        <dbReference type="EMBL" id="SHF68860.1"/>
    </source>
</evidence>
<dbReference type="NCBIfam" id="TIGR02574">
    <property type="entry name" value="stabl_TIGR02574"/>
    <property type="match status" value="1"/>
</dbReference>
<gene>
    <name evidence="1" type="ORF">SAMN05444483_10255</name>
</gene>
<dbReference type="AlphaFoldDB" id="A0A1M5DPG5"/>
<dbReference type="InterPro" id="IPR013406">
    <property type="entry name" value="CHP02574_addiction_mod"/>
</dbReference>
<dbReference type="Proteomes" id="UP000183945">
    <property type="component" value="Unassembled WGS sequence"/>
</dbReference>
<keyword evidence="2" id="KW-1185">Reference proteome</keyword>
<organism evidence="1 2">
    <name type="scientific">Salegentibacter echinorum</name>
    <dbReference type="NCBI Taxonomy" id="1073325"/>
    <lineage>
        <taxon>Bacteria</taxon>
        <taxon>Pseudomonadati</taxon>
        <taxon>Bacteroidota</taxon>
        <taxon>Flavobacteriia</taxon>
        <taxon>Flavobacteriales</taxon>
        <taxon>Flavobacteriaceae</taxon>
        <taxon>Salegentibacter</taxon>
    </lineage>
</organism>
<sequence>MDVDGLKIELLQKIIACKDEAVLKKIEDLLQNIKIEVNEPNEEYEVEKHKSLLSEEQLKELERRSKAYESGEEKAIPWEEVKKDIEEKYGL</sequence>
<dbReference type="STRING" id="1073325.SAMN05444483_10255"/>
<dbReference type="RefSeq" id="WP_072876990.1">
    <property type="nucleotide sequence ID" value="NZ_FQVT01000002.1"/>
</dbReference>
<dbReference type="OrthoDB" id="1451008at2"/>
<name>A0A1M5DPG5_SALEC</name>
<dbReference type="Pfam" id="PF09720">
    <property type="entry name" value="Unstab_antitox"/>
    <property type="match status" value="1"/>
</dbReference>
<reference evidence="2" key="1">
    <citation type="submission" date="2016-11" db="EMBL/GenBank/DDBJ databases">
        <authorList>
            <person name="Varghese N."/>
            <person name="Submissions S."/>
        </authorList>
    </citation>
    <scope>NUCLEOTIDE SEQUENCE [LARGE SCALE GENOMIC DNA]</scope>
    <source>
        <strain evidence="2">DSM 24579</strain>
    </source>
</reference>
<dbReference type="EMBL" id="FQVT01000002">
    <property type="protein sequence ID" value="SHF68860.1"/>
    <property type="molecule type" value="Genomic_DNA"/>
</dbReference>